<name>A0ABW1UQJ7_9LACO</name>
<evidence type="ECO:0000256" key="1">
    <source>
        <dbReference type="SAM" id="Phobius"/>
    </source>
</evidence>
<keyword evidence="1" id="KW-1133">Transmembrane helix</keyword>
<evidence type="ECO:0000313" key="2">
    <source>
        <dbReference type="EMBL" id="MFC6315471.1"/>
    </source>
</evidence>
<proteinExistence type="predicted"/>
<keyword evidence="3" id="KW-1185">Reference proteome</keyword>
<dbReference type="EMBL" id="JBHSSM010000018">
    <property type="protein sequence ID" value="MFC6315471.1"/>
    <property type="molecule type" value="Genomic_DNA"/>
</dbReference>
<reference evidence="3" key="1">
    <citation type="journal article" date="2019" name="Int. J. Syst. Evol. Microbiol.">
        <title>The Global Catalogue of Microorganisms (GCM) 10K type strain sequencing project: providing services to taxonomists for standard genome sequencing and annotation.</title>
        <authorList>
            <consortium name="The Broad Institute Genomics Platform"/>
            <consortium name="The Broad Institute Genome Sequencing Center for Infectious Disease"/>
            <person name="Wu L."/>
            <person name="Ma J."/>
        </authorList>
    </citation>
    <scope>NUCLEOTIDE SEQUENCE [LARGE SCALE GENOMIC DNA]</scope>
    <source>
        <strain evidence="3">CCM 8897</strain>
    </source>
</reference>
<feature type="transmembrane region" description="Helical" evidence="1">
    <location>
        <begin position="7"/>
        <end position="24"/>
    </location>
</feature>
<protein>
    <submittedName>
        <fullName evidence="2">Uncharacterized protein</fullName>
    </submittedName>
</protein>
<dbReference type="RefSeq" id="WP_164511229.1">
    <property type="nucleotide sequence ID" value="NZ_JBHSSM010000018.1"/>
</dbReference>
<sequence length="51" mass="6023">MEKQRAVRDGVSFGCVLAMIISYVKWHSIIWAVIHGLFSWVYVIYFILRGY</sequence>
<evidence type="ECO:0000313" key="3">
    <source>
        <dbReference type="Proteomes" id="UP001596310"/>
    </source>
</evidence>
<feature type="transmembrane region" description="Helical" evidence="1">
    <location>
        <begin position="30"/>
        <end position="48"/>
    </location>
</feature>
<keyword evidence="1" id="KW-0472">Membrane</keyword>
<organism evidence="2 3">
    <name type="scientific">Lapidilactobacillus achengensis</name>
    <dbReference type="NCBI Taxonomy" id="2486000"/>
    <lineage>
        <taxon>Bacteria</taxon>
        <taxon>Bacillati</taxon>
        <taxon>Bacillota</taxon>
        <taxon>Bacilli</taxon>
        <taxon>Lactobacillales</taxon>
        <taxon>Lactobacillaceae</taxon>
        <taxon>Lapidilactobacillus</taxon>
    </lineage>
</organism>
<dbReference type="Proteomes" id="UP001596310">
    <property type="component" value="Unassembled WGS sequence"/>
</dbReference>
<comment type="caution">
    <text evidence="2">The sequence shown here is derived from an EMBL/GenBank/DDBJ whole genome shotgun (WGS) entry which is preliminary data.</text>
</comment>
<gene>
    <name evidence="2" type="ORF">ACFQHW_07840</name>
</gene>
<accession>A0ABW1UQJ7</accession>
<keyword evidence="1" id="KW-0812">Transmembrane</keyword>